<keyword evidence="8" id="KW-1185">Reference proteome</keyword>
<evidence type="ECO:0000256" key="1">
    <source>
        <dbReference type="ARBA" id="ARBA00004141"/>
    </source>
</evidence>
<organism evidence="7 8">
    <name type="scientific">Parafilimonas terrae</name>
    <dbReference type="NCBI Taxonomy" id="1465490"/>
    <lineage>
        <taxon>Bacteria</taxon>
        <taxon>Pseudomonadati</taxon>
        <taxon>Bacteroidota</taxon>
        <taxon>Chitinophagia</taxon>
        <taxon>Chitinophagales</taxon>
        <taxon>Chitinophagaceae</taxon>
        <taxon>Parafilimonas</taxon>
    </lineage>
</organism>
<feature type="transmembrane region" description="Helical" evidence="5">
    <location>
        <begin position="107"/>
        <end position="132"/>
    </location>
</feature>
<feature type="transmembrane region" description="Helical" evidence="5">
    <location>
        <begin position="30"/>
        <end position="52"/>
    </location>
</feature>
<accession>A0A1I5S9Y0</accession>
<dbReference type="SUPFAM" id="SSF55797">
    <property type="entry name" value="PR-1-like"/>
    <property type="match status" value="1"/>
</dbReference>
<keyword evidence="4 5" id="KW-0472">Membrane</keyword>
<keyword evidence="2 5" id="KW-0812">Transmembrane</keyword>
<dbReference type="GO" id="GO:0009403">
    <property type="term" value="P:toxin biosynthetic process"/>
    <property type="evidence" value="ECO:0007669"/>
    <property type="project" value="InterPro"/>
</dbReference>
<evidence type="ECO:0000313" key="8">
    <source>
        <dbReference type="Proteomes" id="UP000199031"/>
    </source>
</evidence>
<dbReference type="PANTHER" id="PTHR31157">
    <property type="entry name" value="SCP DOMAIN-CONTAINING PROTEIN"/>
    <property type="match status" value="1"/>
</dbReference>
<sequence>MHAPMNWVDALLIAVVLLAIWAGWNRGFLAGSLGLFGWIASVCFGFVFYPFLAKIIERYVPSPGVWSAPLSLIIAITATRLLLSFIIDAILSAASVRVHRSAINHAAGMIPGFINGLILASILSALLFSLSISKDVADAARSSIVADNFVMPAEWLNEKLSPVFDKAVNRSMNKLTVEPESNEIVKLPFKTSDFIERSDLEAKMLEMVNKERRKAGLPSLAADSALRKVALAHSADMFKRGYFAHLTPEGANPFDRMREANVHFTLAGENLALAQTLSLAHEGLMNSEGHRENILRPGFGRIGIGILDGGRYGIMVSQEFRN</sequence>
<evidence type="ECO:0000256" key="5">
    <source>
        <dbReference type="SAM" id="Phobius"/>
    </source>
</evidence>
<proteinExistence type="predicted"/>
<dbReference type="STRING" id="1465490.SAMN05444277_101653"/>
<feature type="domain" description="SCP" evidence="6">
    <location>
        <begin position="205"/>
        <end position="312"/>
    </location>
</feature>
<evidence type="ECO:0000259" key="6">
    <source>
        <dbReference type="Pfam" id="PF00188"/>
    </source>
</evidence>
<dbReference type="AlphaFoldDB" id="A0A1I5S9Y0"/>
<evidence type="ECO:0000256" key="2">
    <source>
        <dbReference type="ARBA" id="ARBA00022692"/>
    </source>
</evidence>
<gene>
    <name evidence="7" type="ORF">SAMN05444277_101653</name>
</gene>
<dbReference type="InterPro" id="IPR003825">
    <property type="entry name" value="Colicin-V_CvpA"/>
</dbReference>
<keyword evidence="3 5" id="KW-1133">Transmembrane helix</keyword>
<feature type="transmembrane region" description="Helical" evidence="5">
    <location>
        <begin position="7"/>
        <end position="24"/>
    </location>
</feature>
<dbReference type="EMBL" id="FOXQ01000001">
    <property type="protein sequence ID" value="SFP67367.1"/>
    <property type="molecule type" value="Genomic_DNA"/>
</dbReference>
<dbReference type="PANTHER" id="PTHR31157:SF1">
    <property type="entry name" value="SCP DOMAIN-CONTAINING PROTEIN"/>
    <property type="match status" value="1"/>
</dbReference>
<evidence type="ECO:0000256" key="3">
    <source>
        <dbReference type="ARBA" id="ARBA00022989"/>
    </source>
</evidence>
<name>A0A1I5S9Y0_9BACT</name>
<dbReference type="Gene3D" id="3.40.33.10">
    <property type="entry name" value="CAP"/>
    <property type="match status" value="1"/>
</dbReference>
<dbReference type="InterPro" id="IPR014044">
    <property type="entry name" value="CAP_dom"/>
</dbReference>
<dbReference type="GO" id="GO:0016020">
    <property type="term" value="C:membrane"/>
    <property type="evidence" value="ECO:0007669"/>
    <property type="project" value="UniProtKB-SubCell"/>
</dbReference>
<dbReference type="Proteomes" id="UP000199031">
    <property type="component" value="Unassembled WGS sequence"/>
</dbReference>
<evidence type="ECO:0000256" key="4">
    <source>
        <dbReference type="ARBA" id="ARBA00023136"/>
    </source>
</evidence>
<dbReference type="Pfam" id="PF02674">
    <property type="entry name" value="Colicin_V"/>
    <property type="match status" value="1"/>
</dbReference>
<dbReference type="Pfam" id="PF00188">
    <property type="entry name" value="CAP"/>
    <property type="match status" value="1"/>
</dbReference>
<dbReference type="CDD" id="cd05379">
    <property type="entry name" value="CAP_bacterial"/>
    <property type="match status" value="1"/>
</dbReference>
<evidence type="ECO:0000313" key="7">
    <source>
        <dbReference type="EMBL" id="SFP67367.1"/>
    </source>
</evidence>
<protein>
    <submittedName>
        <fullName evidence="7">Cysteine-rich secretory protein family protein</fullName>
    </submittedName>
</protein>
<dbReference type="InterPro" id="IPR035940">
    <property type="entry name" value="CAP_sf"/>
</dbReference>
<feature type="transmembrane region" description="Helical" evidence="5">
    <location>
        <begin position="64"/>
        <end position="87"/>
    </location>
</feature>
<reference evidence="7 8" key="1">
    <citation type="submission" date="2016-10" db="EMBL/GenBank/DDBJ databases">
        <authorList>
            <person name="de Groot N.N."/>
        </authorList>
    </citation>
    <scope>NUCLEOTIDE SEQUENCE [LARGE SCALE GENOMIC DNA]</scope>
    <source>
        <strain evidence="7 8">DSM 28286</strain>
    </source>
</reference>
<comment type="subcellular location">
    <subcellularLocation>
        <location evidence="1">Membrane</location>
        <topology evidence="1">Multi-pass membrane protein</topology>
    </subcellularLocation>
</comment>